<dbReference type="PROSITE" id="PS00463">
    <property type="entry name" value="ZN2_CY6_FUNGAL_1"/>
    <property type="match status" value="1"/>
</dbReference>
<gene>
    <name evidence="4" type="ORF">BN1211_6092</name>
    <name evidence="5" type="ORF">CYBJADRAFT_184297</name>
</gene>
<dbReference type="SUPFAM" id="SSF57701">
    <property type="entry name" value="Zn2/Cys6 DNA-binding domain"/>
    <property type="match status" value="1"/>
</dbReference>
<evidence type="ECO:0000313" key="7">
    <source>
        <dbReference type="Proteomes" id="UP000094389"/>
    </source>
</evidence>
<dbReference type="Gene3D" id="4.10.240.10">
    <property type="entry name" value="Zn(2)-C6 fungal-type DNA-binding domain"/>
    <property type="match status" value="1"/>
</dbReference>
<evidence type="ECO:0000259" key="3">
    <source>
        <dbReference type="PROSITE" id="PS50048"/>
    </source>
</evidence>
<sequence length="184" mass="20706">MSTRPKRSRTGCLCCRRRHKKCDEQKPACKFCLSKGITCEWPKMGAVFVSCNKSRGSITPEKALHDVEVSPPVQVQGEHQFQAQFQFNFGTLEVANGDERSPPAKRIHISRSESDATSPRSTIALPSITSIERPLVLPTNYNFQAISLPPLKQYHFVPRTEDANRLIDIDLEQKKRLSVGSLLN</sequence>
<feature type="domain" description="Zn(2)-C6 fungal-type" evidence="3">
    <location>
        <begin position="11"/>
        <end position="41"/>
    </location>
</feature>
<dbReference type="Proteomes" id="UP000038830">
    <property type="component" value="Unassembled WGS sequence"/>
</dbReference>
<keyword evidence="1" id="KW-0539">Nucleus</keyword>
<reference evidence="6" key="2">
    <citation type="journal article" date="2015" name="J. Biotechnol.">
        <title>The structure of the Cyberlindnera jadinii genome and its relation to Candida utilis analyzed by the occurrence of single nucleotide polymorphisms.</title>
        <authorList>
            <person name="Rupp O."/>
            <person name="Brinkrolf K."/>
            <person name="Buerth C."/>
            <person name="Kunigo M."/>
            <person name="Schneider J."/>
            <person name="Jaenicke S."/>
            <person name="Goesmann A."/>
            <person name="Puehler A."/>
            <person name="Jaeger K.-E."/>
            <person name="Ernst J.F."/>
        </authorList>
    </citation>
    <scope>NUCLEOTIDE SEQUENCE [LARGE SCALE GENOMIC DNA]</scope>
    <source>
        <strain evidence="6">ATCC 18201 / CBS 1600 / BCRC 20928 / JCM 3617 / NBRC 0987 / NRRL Y-1542</strain>
    </source>
</reference>
<reference evidence="4" key="1">
    <citation type="submission" date="2014-12" db="EMBL/GenBank/DDBJ databases">
        <authorList>
            <person name="Jaenicke S."/>
        </authorList>
    </citation>
    <scope>NUCLEOTIDE SEQUENCE [LARGE SCALE GENOMIC DNA]</scope>
    <source>
        <strain evidence="4">CBS1600</strain>
    </source>
</reference>
<dbReference type="EMBL" id="CDQK01000007">
    <property type="protein sequence ID" value="CEP25099.1"/>
    <property type="molecule type" value="Genomic_DNA"/>
</dbReference>
<dbReference type="STRING" id="983966.A0A0H5CKT3"/>
<dbReference type="PANTHER" id="PTHR37534">
    <property type="entry name" value="TRANSCRIPTIONAL ACTIVATOR PROTEIN UGA3"/>
    <property type="match status" value="1"/>
</dbReference>
<dbReference type="SMART" id="SM00066">
    <property type="entry name" value="GAL4"/>
    <property type="match status" value="1"/>
</dbReference>
<evidence type="ECO:0000256" key="2">
    <source>
        <dbReference type="SAM" id="MobiDB-lite"/>
    </source>
</evidence>
<evidence type="ECO:0000313" key="6">
    <source>
        <dbReference type="Proteomes" id="UP000038830"/>
    </source>
</evidence>
<dbReference type="InterPro" id="IPR036864">
    <property type="entry name" value="Zn2-C6_fun-type_DNA-bd_sf"/>
</dbReference>
<dbReference type="PROSITE" id="PS50048">
    <property type="entry name" value="ZN2_CY6_FUNGAL_2"/>
    <property type="match status" value="1"/>
</dbReference>
<dbReference type="Proteomes" id="UP000094389">
    <property type="component" value="Unassembled WGS sequence"/>
</dbReference>
<accession>A0A0H5CKT3</accession>
<evidence type="ECO:0000256" key="1">
    <source>
        <dbReference type="ARBA" id="ARBA00023242"/>
    </source>
</evidence>
<dbReference type="EMBL" id="KV453929">
    <property type="protein sequence ID" value="ODV73869.1"/>
    <property type="molecule type" value="Genomic_DNA"/>
</dbReference>
<dbReference type="InterPro" id="IPR001138">
    <property type="entry name" value="Zn2Cys6_DnaBD"/>
</dbReference>
<dbReference type="OrthoDB" id="3598904at2759"/>
<protein>
    <recommendedName>
        <fullName evidence="3">Zn(2)-C6 fungal-type domain-containing protein</fullName>
    </recommendedName>
</protein>
<dbReference type="PANTHER" id="PTHR37534:SF46">
    <property type="entry name" value="ZN(II)2CYS6 TRANSCRIPTION FACTOR (EUROFUNG)"/>
    <property type="match status" value="1"/>
</dbReference>
<evidence type="ECO:0000313" key="4">
    <source>
        <dbReference type="EMBL" id="CEP25099.1"/>
    </source>
</evidence>
<keyword evidence="7" id="KW-1185">Reference proteome</keyword>
<evidence type="ECO:0000313" key="5">
    <source>
        <dbReference type="EMBL" id="ODV73869.1"/>
    </source>
</evidence>
<feature type="region of interest" description="Disordered" evidence="2">
    <location>
        <begin position="98"/>
        <end position="120"/>
    </location>
</feature>
<dbReference type="GO" id="GO:0008270">
    <property type="term" value="F:zinc ion binding"/>
    <property type="evidence" value="ECO:0007669"/>
    <property type="project" value="InterPro"/>
</dbReference>
<dbReference type="CDD" id="cd00067">
    <property type="entry name" value="GAL4"/>
    <property type="match status" value="1"/>
</dbReference>
<reference evidence="5 7" key="3">
    <citation type="journal article" date="2016" name="Proc. Natl. Acad. Sci. U.S.A.">
        <title>Comparative genomics of biotechnologically important yeasts.</title>
        <authorList>
            <person name="Riley R."/>
            <person name="Haridas S."/>
            <person name="Wolfe K.H."/>
            <person name="Lopes M.R."/>
            <person name="Hittinger C.T."/>
            <person name="Goeker M."/>
            <person name="Salamov A.A."/>
            <person name="Wisecaver J.H."/>
            <person name="Long T.M."/>
            <person name="Calvey C.H."/>
            <person name="Aerts A.L."/>
            <person name="Barry K.W."/>
            <person name="Choi C."/>
            <person name="Clum A."/>
            <person name="Coughlan A.Y."/>
            <person name="Deshpande S."/>
            <person name="Douglass A.P."/>
            <person name="Hanson S.J."/>
            <person name="Klenk H.-P."/>
            <person name="LaButti K.M."/>
            <person name="Lapidus A."/>
            <person name="Lindquist E.A."/>
            <person name="Lipzen A.M."/>
            <person name="Meier-Kolthoff J.P."/>
            <person name="Ohm R.A."/>
            <person name="Otillar R.P."/>
            <person name="Pangilinan J.L."/>
            <person name="Peng Y."/>
            <person name="Rokas A."/>
            <person name="Rosa C.A."/>
            <person name="Scheuner C."/>
            <person name="Sibirny A.A."/>
            <person name="Slot J.C."/>
            <person name="Stielow J.B."/>
            <person name="Sun H."/>
            <person name="Kurtzman C.P."/>
            <person name="Blackwell M."/>
            <person name="Grigoriev I.V."/>
            <person name="Jeffries T.W."/>
        </authorList>
    </citation>
    <scope>NUCLEOTIDE SEQUENCE [LARGE SCALE GENOMIC DNA]</scope>
    <source>
        <strain evidence="7">ATCC 18201 / CBS 1600 / BCRC 20928 / JCM 3617 / NBRC 0987 / NRRL Y-1542</strain>
        <strain evidence="5">NRRL Y-1542</strain>
    </source>
</reference>
<name>A0A0H5CKT3_CYBJN</name>
<dbReference type="AlphaFoldDB" id="A0A0H5CKT3"/>
<accession>A0A1E4S2Y3</accession>
<dbReference type="Pfam" id="PF00172">
    <property type="entry name" value="Zn_clus"/>
    <property type="match status" value="1"/>
</dbReference>
<proteinExistence type="predicted"/>
<dbReference type="GO" id="GO:0000981">
    <property type="term" value="F:DNA-binding transcription factor activity, RNA polymerase II-specific"/>
    <property type="evidence" value="ECO:0007669"/>
    <property type="project" value="InterPro"/>
</dbReference>
<organism evidence="4 6">
    <name type="scientific">Cyberlindnera jadinii (strain ATCC 18201 / CBS 1600 / BCRC 20928 / JCM 3617 / NBRC 0987 / NRRL Y-1542)</name>
    <name type="common">Torula yeast</name>
    <name type="synonym">Candida utilis</name>
    <dbReference type="NCBI Taxonomy" id="983966"/>
    <lineage>
        <taxon>Eukaryota</taxon>
        <taxon>Fungi</taxon>
        <taxon>Dikarya</taxon>
        <taxon>Ascomycota</taxon>
        <taxon>Saccharomycotina</taxon>
        <taxon>Saccharomycetes</taxon>
        <taxon>Phaffomycetales</taxon>
        <taxon>Phaffomycetaceae</taxon>
        <taxon>Cyberlindnera</taxon>
    </lineage>
</organism>